<sequence>WVQVEHDALTQAARKAADKAVAVTEKKDTSKKDPSKEDLAAAAKGFEQSLADWRKVLDKYPSAIADKNIADELMMTIDSYKQILKRQDKKLPEKFILQDVVDRYGKPKSS</sequence>
<organism evidence="1">
    <name type="scientific">marine sediment metagenome</name>
    <dbReference type="NCBI Taxonomy" id="412755"/>
    <lineage>
        <taxon>unclassified sequences</taxon>
        <taxon>metagenomes</taxon>
        <taxon>ecological metagenomes</taxon>
    </lineage>
</organism>
<evidence type="ECO:0000313" key="1">
    <source>
        <dbReference type="EMBL" id="GAG14637.1"/>
    </source>
</evidence>
<name>X0VU28_9ZZZZ</name>
<accession>X0VU28</accession>
<reference evidence="1" key="1">
    <citation type="journal article" date="2014" name="Front. Microbiol.">
        <title>High frequency of phylogenetically diverse reductive dehalogenase-homologous genes in deep subseafloor sedimentary metagenomes.</title>
        <authorList>
            <person name="Kawai M."/>
            <person name="Futagami T."/>
            <person name="Toyoda A."/>
            <person name="Takaki Y."/>
            <person name="Nishi S."/>
            <person name="Hori S."/>
            <person name="Arai W."/>
            <person name="Tsubouchi T."/>
            <person name="Morono Y."/>
            <person name="Uchiyama I."/>
            <person name="Ito T."/>
            <person name="Fujiyama A."/>
            <person name="Inagaki F."/>
            <person name="Takami H."/>
        </authorList>
    </citation>
    <scope>NUCLEOTIDE SEQUENCE</scope>
    <source>
        <strain evidence="1">Expedition CK06-06</strain>
    </source>
</reference>
<gene>
    <name evidence="1" type="ORF">S01H1_55844</name>
</gene>
<proteinExistence type="predicted"/>
<dbReference type="EMBL" id="BARS01036317">
    <property type="protein sequence ID" value="GAG14637.1"/>
    <property type="molecule type" value="Genomic_DNA"/>
</dbReference>
<comment type="caution">
    <text evidence="1">The sequence shown here is derived from an EMBL/GenBank/DDBJ whole genome shotgun (WGS) entry which is preliminary data.</text>
</comment>
<protein>
    <submittedName>
        <fullName evidence="1">Uncharacterized protein</fullName>
    </submittedName>
</protein>
<dbReference type="AlphaFoldDB" id="X0VU28"/>
<feature type="non-terminal residue" evidence="1">
    <location>
        <position position="1"/>
    </location>
</feature>